<name>A0A132MXW0_9ACTN</name>
<dbReference type="InterPro" id="IPR000182">
    <property type="entry name" value="GNAT_dom"/>
</dbReference>
<dbReference type="PROSITE" id="PS51186">
    <property type="entry name" value="GNAT"/>
    <property type="match status" value="1"/>
</dbReference>
<comment type="caution">
    <text evidence="4">The sequence shown here is derived from an EMBL/GenBank/DDBJ whole genome shotgun (WGS) entry which is preliminary data.</text>
</comment>
<sequence>MSMSTYVLRRAEADEISVVQDLLREAARWLHQRGYDQWDQAPQRFSAQRLRPYVERGEVWLLWDADRAVATITVEFEGDPEFWTPDELAEPAAYVAKLAVTRSHAGQELGARMLAWARDYAARQGAKWVRLDAWKTNPDLHAYYRDRGWQHVRTVDLAHRRSGALFQLPAERAQIDGIVEYHPKPRRLGVLRTRPSVPASDRSALYADTAGNWRPSHQHITEGGAPWVVHRWLGRPVEVGWLPDYRYRIAADATGQWALYVREGGRWHREGPVLTEPGEHEDLLQDHRTGHPAQGPWLTNNGTATRWTLKRGHEYVLKHAPGENNAEAPLRACRMVVYELAAPTP</sequence>
<dbReference type="GO" id="GO:0016747">
    <property type="term" value="F:acyltransferase activity, transferring groups other than amino-acyl groups"/>
    <property type="evidence" value="ECO:0007669"/>
    <property type="project" value="InterPro"/>
</dbReference>
<reference evidence="5" key="1">
    <citation type="submission" date="2015-04" db="EMBL/GenBank/DDBJ databases">
        <title>Physiological reanalysis, assessment of diazotrophy, and genome sequences of multiple isolates of Streptomyces thermoautotrophicus.</title>
        <authorList>
            <person name="MacKellar D.C."/>
            <person name="Lieber L."/>
            <person name="Norman J."/>
            <person name="Bolger A."/>
            <person name="Tobin C."/>
            <person name="Murray J.W."/>
            <person name="Chang R."/>
            <person name="Ford T."/>
            <person name="Nguyen P.Q."/>
            <person name="Woodward J."/>
            <person name="Permingeat H."/>
            <person name="Joshi N.S."/>
            <person name="Silver P.A."/>
            <person name="Usadel B."/>
            <person name="Rutherford A.W."/>
            <person name="Friesen M."/>
            <person name="Prell J."/>
        </authorList>
    </citation>
    <scope>NUCLEOTIDE SEQUENCE [LARGE SCALE GENOMIC DNA]</scope>
    <source>
        <strain evidence="5">H1</strain>
    </source>
</reference>
<evidence type="ECO:0000313" key="4">
    <source>
        <dbReference type="EMBL" id="KWX02745.1"/>
    </source>
</evidence>
<feature type="domain" description="N-acetyltransferase" evidence="3">
    <location>
        <begin position="6"/>
        <end position="171"/>
    </location>
</feature>
<keyword evidence="1" id="KW-0808">Transferase</keyword>
<dbReference type="Gene3D" id="3.40.630.30">
    <property type="match status" value="1"/>
</dbReference>
<protein>
    <recommendedName>
        <fullName evidence="3">N-acetyltransferase domain-containing protein</fullName>
    </recommendedName>
</protein>
<dbReference type="OrthoDB" id="4095657at2"/>
<evidence type="ECO:0000256" key="1">
    <source>
        <dbReference type="ARBA" id="ARBA00022679"/>
    </source>
</evidence>
<dbReference type="SUPFAM" id="SSF55729">
    <property type="entry name" value="Acyl-CoA N-acyltransferases (Nat)"/>
    <property type="match status" value="1"/>
</dbReference>
<dbReference type="PATRIC" id="fig|1469144.10.peg.4064"/>
<dbReference type="STRING" id="1469144.LI90_3791"/>
<keyword evidence="5" id="KW-1185">Reference proteome</keyword>
<dbReference type="Proteomes" id="UP000070188">
    <property type="component" value="Unassembled WGS sequence"/>
</dbReference>
<dbReference type="EMBL" id="LAXD01000001">
    <property type="protein sequence ID" value="KWX02745.1"/>
    <property type="molecule type" value="Genomic_DNA"/>
</dbReference>
<dbReference type="InterPro" id="IPR016181">
    <property type="entry name" value="Acyl_CoA_acyltransferase"/>
</dbReference>
<dbReference type="InterPro" id="IPR050832">
    <property type="entry name" value="Bact_Acetyltransf"/>
</dbReference>
<keyword evidence="2" id="KW-0012">Acyltransferase</keyword>
<organism evidence="4 5">
    <name type="scientific">Carbonactinospora thermoautotrophica</name>
    <dbReference type="NCBI Taxonomy" id="1469144"/>
    <lineage>
        <taxon>Bacteria</taxon>
        <taxon>Bacillati</taxon>
        <taxon>Actinomycetota</taxon>
        <taxon>Actinomycetes</taxon>
        <taxon>Kitasatosporales</taxon>
        <taxon>Carbonactinosporaceae</taxon>
        <taxon>Carbonactinospora</taxon>
    </lineage>
</organism>
<proteinExistence type="predicted"/>
<dbReference type="AlphaFoldDB" id="A0A132MXW0"/>
<dbReference type="Pfam" id="PF00583">
    <property type="entry name" value="Acetyltransf_1"/>
    <property type="match status" value="1"/>
</dbReference>
<dbReference type="RefSeq" id="WP_096059150.1">
    <property type="nucleotide sequence ID" value="NZ_LAXD01000001.1"/>
</dbReference>
<evidence type="ECO:0000256" key="2">
    <source>
        <dbReference type="ARBA" id="ARBA00023315"/>
    </source>
</evidence>
<evidence type="ECO:0000313" key="5">
    <source>
        <dbReference type="Proteomes" id="UP000070188"/>
    </source>
</evidence>
<dbReference type="CDD" id="cd04301">
    <property type="entry name" value="NAT_SF"/>
    <property type="match status" value="1"/>
</dbReference>
<dbReference type="PANTHER" id="PTHR43877">
    <property type="entry name" value="AMINOALKYLPHOSPHONATE N-ACETYLTRANSFERASE-RELATED-RELATED"/>
    <property type="match status" value="1"/>
</dbReference>
<accession>A0A132MXW0</accession>
<dbReference type="PANTHER" id="PTHR43877:SF2">
    <property type="entry name" value="AMINOALKYLPHOSPHONATE N-ACETYLTRANSFERASE-RELATED"/>
    <property type="match status" value="1"/>
</dbReference>
<evidence type="ECO:0000259" key="3">
    <source>
        <dbReference type="PROSITE" id="PS51186"/>
    </source>
</evidence>
<gene>
    <name evidence="4" type="ORF">LI90_3791</name>
</gene>